<keyword evidence="1" id="KW-0547">Nucleotide-binding</keyword>
<dbReference type="InterPro" id="IPR003959">
    <property type="entry name" value="ATPase_AAA_core"/>
</dbReference>
<reference evidence="4" key="1">
    <citation type="journal article" date="2019" name="Int. J. Syst. Evol. Microbiol.">
        <title>The Global Catalogue of Microorganisms (GCM) 10K type strain sequencing project: providing services to taxonomists for standard genome sequencing and annotation.</title>
        <authorList>
            <consortium name="The Broad Institute Genomics Platform"/>
            <consortium name="The Broad Institute Genome Sequencing Center for Infectious Disease"/>
            <person name="Wu L."/>
            <person name="Ma J."/>
        </authorList>
    </citation>
    <scope>NUCLEOTIDE SEQUENCE [LARGE SCALE GENOMIC DNA]</scope>
    <source>
        <strain evidence="4">CCUG 55609</strain>
    </source>
</reference>
<proteinExistence type="inferred from homology"/>
<dbReference type="Pfam" id="PF00004">
    <property type="entry name" value="AAA"/>
    <property type="match status" value="1"/>
</dbReference>
<dbReference type="InterPro" id="IPR003960">
    <property type="entry name" value="ATPase_AAA_CS"/>
</dbReference>
<accession>A0ABW3Z2J4</accession>
<evidence type="ECO:0000313" key="3">
    <source>
        <dbReference type="EMBL" id="MFD1330367.1"/>
    </source>
</evidence>
<dbReference type="RefSeq" id="WP_374841415.1">
    <property type="nucleotide sequence ID" value="NZ_JBHEEW010000029.1"/>
</dbReference>
<keyword evidence="4" id="KW-1185">Reference proteome</keyword>
<name>A0ABW3Z2J4_MYCRA</name>
<dbReference type="PANTHER" id="PTHR23076">
    <property type="entry name" value="METALLOPROTEASE M41 FTSH"/>
    <property type="match status" value="1"/>
</dbReference>
<dbReference type="SUPFAM" id="SSF52540">
    <property type="entry name" value="P-loop containing nucleoside triphosphate hydrolases"/>
    <property type="match status" value="1"/>
</dbReference>
<dbReference type="Gene3D" id="1.20.58.760">
    <property type="entry name" value="Peptidase M41"/>
    <property type="match status" value="1"/>
</dbReference>
<dbReference type="PROSITE" id="PS00674">
    <property type="entry name" value="AAA"/>
    <property type="match status" value="1"/>
</dbReference>
<dbReference type="SUPFAM" id="SSF140990">
    <property type="entry name" value="FtsH protease domain-like"/>
    <property type="match status" value="1"/>
</dbReference>
<dbReference type="InterPro" id="IPR027417">
    <property type="entry name" value="P-loop_NTPase"/>
</dbReference>
<dbReference type="Pfam" id="PF01434">
    <property type="entry name" value="Peptidase_M41"/>
    <property type="match status" value="1"/>
</dbReference>
<dbReference type="PANTHER" id="PTHR23076:SF97">
    <property type="entry name" value="ATP-DEPENDENT ZINC METALLOPROTEASE YME1L1"/>
    <property type="match status" value="1"/>
</dbReference>
<keyword evidence="1" id="KW-0067">ATP-binding</keyword>
<dbReference type="InterPro" id="IPR003593">
    <property type="entry name" value="AAA+_ATPase"/>
</dbReference>
<dbReference type="InterPro" id="IPR000642">
    <property type="entry name" value="Peptidase_M41"/>
</dbReference>
<dbReference type="SMART" id="SM00382">
    <property type="entry name" value="AAA"/>
    <property type="match status" value="1"/>
</dbReference>
<protein>
    <submittedName>
        <fullName evidence="3">AAA family ATPase</fullName>
    </submittedName>
</protein>
<comment type="caution">
    <text evidence="3">The sequence shown here is derived from an EMBL/GenBank/DDBJ whole genome shotgun (WGS) entry which is preliminary data.</text>
</comment>
<dbReference type="EMBL" id="JBHTNF010000026">
    <property type="protein sequence ID" value="MFD1330367.1"/>
    <property type="molecule type" value="Genomic_DNA"/>
</dbReference>
<evidence type="ECO:0000259" key="2">
    <source>
        <dbReference type="SMART" id="SM00382"/>
    </source>
</evidence>
<dbReference type="Proteomes" id="UP001597173">
    <property type="component" value="Unassembled WGS sequence"/>
</dbReference>
<feature type="domain" description="AAA+ ATPase" evidence="2">
    <location>
        <begin position="245"/>
        <end position="384"/>
    </location>
</feature>
<dbReference type="CDD" id="cd19481">
    <property type="entry name" value="RecA-like_protease"/>
    <property type="match status" value="1"/>
</dbReference>
<dbReference type="InterPro" id="IPR037219">
    <property type="entry name" value="Peptidase_M41-like"/>
</dbReference>
<comment type="similarity">
    <text evidence="1">Belongs to the AAA ATPase family.</text>
</comment>
<evidence type="ECO:0000256" key="1">
    <source>
        <dbReference type="RuleBase" id="RU003651"/>
    </source>
</evidence>
<dbReference type="Gene3D" id="1.10.8.60">
    <property type="match status" value="1"/>
</dbReference>
<sequence>MRNQTDVDVHDFTHGRRRTRDLSLSTQLAVISLLRVLRPLVHRSRRFVATIVVPEDANIHDYAVAAHWIMENPRADGIPMKVHYDILALTDREDFRTSVKLSRTSEIRRAIVLMESKATLNADARLASDLVAILPPTSGEDIKIAALRMGFGRISDEDAEFLSGHSLASLTMAMRAGRPIGNAIARLKAHLTDTKEEQPLAVVLPFPDKPTLHDLPAYGDAKTWGLELAADIADWKAGKLSWADIDHGILLSGPPGTGKTSFATALANTCGMTLVAASAARWQAKGHLGDFLKAMRSAFDQAKASLPSILFIDEFDSFSAREEYSGDSASYSRQVVNGLLECLDGIDGRDGVVVVGATNFPDLVDPALLRPGRLDRQCVIPLPDAAGRRDIFRYHLGKDLTSRNIDIAVKDSRGWTGADIQRATRDAKRAARRAGREMEMDDLLSAMPKRVKLPPEVIESVAIHELGHALVSLEYESDPLMYVTIEDTVTPDAKLATLGGAHFKEPPIRRKTSTYFENRIAMLLAGMAAERLVYGDHSIGSAGDQKADLNIATDLATMMEVTWGLGRWMVSESISSPEALAAVRSRRPELGDVVESMLRKQFERATAILEPRRDLLRALAKSLVEKKTLSAEEIVAAVENHEREIARGEQALIASSS</sequence>
<evidence type="ECO:0000313" key="4">
    <source>
        <dbReference type="Proteomes" id="UP001597173"/>
    </source>
</evidence>
<gene>
    <name evidence="3" type="ORF">ACFQ33_20980</name>
</gene>
<dbReference type="Gene3D" id="3.40.50.300">
    <property type="entry name" value="P-loop containing nucleotide triphosphate hydrolases"/>
    <property type="match status" value="1"/>
</dbReference>
<organism evidence="3 4">
    <name type="scientific">Mycoplana ramosa</name>
    <name type="common">Mycoplana bullata</name>
    <dbReference type="NCBI Taxonomy" id="40837"/>
    <lineage>
        <taxon>Bacteria</taxon>
        <taxon>Pseudomonadati</taxon>
        <taxon>Pseudomonadota</taxon>
        <taxon>Alphaproteobacteria</taxon>
        <taxon>Hyphomicrobiales</taxon>
        <taxon>Rhizobiaceae</taxon>
        <taxon>Mycoplana</taxon>
    </lineage>
</organism>